<dbReference type="Proteomes" id="UP001209229">
    <property type="component" value="Unassembled WGS sequence"/>
</dbReference>
<accession>A0AAE3SFE1</accession>
<protein>
    <submittedName>
        <fullName evidence="10">TonB-dependent receptor</fullName>
    </submittedName>
</protein>
<evidence type="ECO:0000256" key="1">
    <source>
        <dbReference type="ARBA" id="ARBA00004571"/>
    </source>
</evidence>
<proteinExistence type="inferred from homology"/>
<evidence type="ECO:0000256" key="4">
    <source>
        <dbReference type="ARBA" id="ARBA00022692"/>
    </source>
</evidence>
<dbReference type="EMBL" id="JAPDPJ010000025">
    <property type="protein sequence ID" value="MCW3787186.1"/>
    <property type="molecule type" value="Genomic_DNA"/>
</dbReference>
<dbReference type="SUPFAM" id="SSF56935">
    <property type="entry name" value="Porins"/>
    <property type="match status" value="1"/>
</dbReference>
<keyword evidence="4 8" id="KW-0812">Transmembrane</keyword>
<evidence type="ECO:0000259" key="9">
    <source>
        <dbReference type="Pfam" id="PF07715"/>
    </source>
</evidence>
<dbReference type="GO" id="GO:0009279">
    <property type="term" value="C:cell outer membrane"/>
    <property type="evidence" value="ECO:0007669"/>
    <property type="project" value="UniProtKB-SubCell"/>
</dbReference>
<dbReference type="RefSeq" id="WP_301190751.1">
    <property type="nucleotide sequence ID" value="NZ_JAPDPJ010000025.1"/>
</dbReference>
<evidence type="ECO:0000256" key="7">
    <source>
        <dbReference type="ARBA" id="ARBA00023237"/>
    </source>
</evidence>
<dbReference type="InterPro" id="IPR036942">
    <property type="entry name" value="Beta-barrel_TonB_sf"/>
</dbReference>
<evidence type="ECO:0000313" key="10">
    <source>
        <dbReference type="EMBL" id="MCW3787186.1"/>
    </source>
</evidence>
<comment type="subcellular location">
    <subcellularLocation>
        <location evidence="1 8">Cell outer membrane</location>
        <topology evidence="1 8">Multi-pass membrane protein</topology>
    </subcellularLocation>
</comment>
<keyword evidence="11" id="KW-1185">Reference proteome</keyword>
<keyword evidence="5" id="KW-0732">Signal</keyword>
<evidence type="ECO:0000256" key="6">
    <source>
        <dbReference type="ARBA" id="ARBA00023136"/>
    </source>
</evidence>
<dbReference type="PROSITE" id="PS52016">
    <property type="entry name" value="TONB_DEPENDENT_REC_3"/>
    <property type="match status" value="1"/>
</dbReference>
<dbReference type="Gene3D" id="2.170.130.10">
    <property type="entry name" value="TonB-dependent receptor, plug domain"/>
    <property type="match status" value="1"/>
</dbReference>
<comment type="caution">
    <text evidence="10">The sequence shown here is derived from an EMBL/GenBank/DDBJ whole genome shotgun (WGS) entry which is preliminary data.</text>
</comment>
<keyword evidence="10" id="KW-0675">Receptor</keyword>
<feature type="domain" description="TonB-dependent receptor plug" evidence="9">
    <location>
        <begin position="132"/>
        <end position="229"/>
    </location>
</feature>
<dbReference type="AlphaFoldDB" id="A0AAE3SFE1"/>
<evidence type="ECO:0000313" key="11">
    <source>
        <dbReference type="Proteomes" id="UP001209229"/>
    </source>
</evidence>
<dbReference type="InterPro" id="IPR008969">
    <property type="entry name" value="CarboxyPept-like_regulatory"/>
</dbReference>
<keyword evidence="3 8" id="KW-1134">Transmembrane beta strand</keyword>
<keyword evidence="7 8" id="KW-0998">Cell outer membrane</keyword>
<reference evidence="10" key="1">
    <citation type="submission" date="2022-10" db="EMBL/GenBank/DDBJ databases">
        <authorList>
            <person name="Yu W.X."/>
        </authorList>
    </citation>
    <scope>NUCLEOTIDE SEQUENCE</scope>
    <source>
        <strain evidence="10">AAT</strain>
    </source>
</reference>
<evidence type="ECO:0000256" key="8">
    <source>
        <dbReference type="PROSITE-ProRule" id="PRU01360"/>
    </source>
</evidence>
<dbReference type="Pfam" id="PF07715">
    <property type="entry name" value="Plug"/>
    <property type="match status" value="1"/>
</dbReference>
<dbReference type="InterPro" id="IPR012910">
    <property type="entry name" value="Plug_dom"/>
</dbReference>
<dbReference type="GO" id="GO:0015344">
    <property type="term" value="F:siderophore uptake transmembrane transporter activity"/>
    <property type="evidence" value="ECO:0007669"/>
    <property type="project" value="TreeGrafter"/>
</dbReference>
<dbReference type="Gene3D" id="2.40.170.20">
    <property type="entry name" value="TonB-dependent receptor, beta-barrel domain"/>
    <property type="match status" value="1"/>
</dbReference>
<dbReference type="InterPro" id="IPR037066">
    <property type="entry name" value="Plug_dom_sf"/>
</dbReference>
<evidence type="ECO:0000256" key="2">
    <source>
        <dbReference type="ARBA" id="ARBA00022448"/>
    </source>
</evidence>
<dbReference type="InterPro" id="IPR039426">
    <property type="entry name" value="TonB-dep_rcpt-like"/>
</dbReference>
<sequence>MSKNKMQKNIILIIIIQLILLLDTYAKPEKLNDKVVLSGYIKDASNGELLIGANIYFKELKTGTISNLYGFYSFSVDPGVYEVDFAYMGYKTISKQLKITQDMDLDIELEEETESIQEVVVLSKKPDANVRDPQMSVQKLQSKDVKAVPALMGEVDVIKVLQLMPGVQATSEGSSGFSVRGGNPDQNLVLLDEAIVYNAGHMLGFFSVFNNDAIKDVKLYKGDIPASSGGRLSSLVDVRMNDGNNKKIEGKGGIGLISSRLTLEGPIIKNKTSFIVSGRRTYADLFLPIVTDEEAQDSRLHFYDLNIKLKHVINNHNRLYFSTYMGRDVFKDVNSQIDYGNQTFTLRWNHVYNPKLFSNLTFVGSKYDYELGTSEETSEFTWKSRLRDFSLKLDYNYYLNPNNTISFGFQSISHRINPGTAQGKGEESMFSKVEVPDSRGLEHGVYIANSQKIGARLNVRYGLRFSGLQNVGEVTVYEFDENYEAINELHYKSGDIFNSYWGWEPRISMSYILNPTTSIKSSYSKTRQYIHLASNSTSTTPLDVWFMSSPNVKPQICDQFSAGLFRNFADHTIESSIELFYKDMKNTIDFKDHPDLLLNDKMEGEIRTGKSWAYGAEFLIKFNLEKFNGWVGYTWSKSWRKIPEINEGRKYLSPYSHDHDISLVLNHKINNRYQVGLNWVYFTGSPYTAPNGRMFVGGDIVPIYSARNEERMPDYHRMDVSFTIKNKKKEGRRWEGEWNFSVYNLYGRKNAWSIFFEQDDKDPYKATAQKTYLFQFVPSVTYNFKF</sequence>
<keyword evidence="6 8" id="KW-0472">Membrane</keyword>
<organism evidence="10 11">
    <name type="scientific">Plebeiibacterium sediminum</name>
    <dbReference type="NCBI Taxonomy" id="2992112"/>
    <lineage>
        <taxon>Bacteria</taxon>
        <taxon>Pseudomonadati</taxon>
        <taxon>Bacteroidota</taxon>
        <taxon>Bacteroidia</taxon>
        <taxon>Marinilabiliales</taxon>
        <taxon>Marinilabiliaceae</taxon>
        <taxon>Plebeiibacterium</taxon>
    </lineage>
</organism>
<dbReference type="Gene3D" id="2.60.40.1120">
    <property type="entry name" value="Carboxypeptidase-like, regulatory domain"/>
    <property type="match status" value="1"/>
</dbReference>
<dbReference type="GO" id="GO:0044718">
    <property type="term" value="P:siderophore transmembrane transport"/>
    <property type="evidence" value="ECO:0007669"/>
    <property type="project" value="TreeGrafter"/>
</dbReference>
<comment type="similarity">
    <text evidence="8">Belongs to the TonB-dependent receptor family.</text>
</comment>
<dbReference type="Pfam" id="PF13715">
    <property type="entry name" value="CarbopepD_reg_2"/>
    <property type="match status" value="1"/>
</dbReference>
<dbReference type="SUPFAM" id="SSF49464">
    <property type="entry name" value="Carboxypeptidase regulatory domain-like"/>
    <property type="match status" value="1"/>
</dbReference>
<dbReference type="PANTHER" id="PTHR30069:SF29">
    <property type="entry name" value="HEMOGLOBIN AND HEMOGLOBIN-HAPTOGLOBIN-BINDING PROTEIN 1-RELATED"/>
    <property type="match status" value="1"/>
</dbReference>
<dbReference type="PANTHER" id="PTHR30069">
    <property type="entry name" value="TONB-DEPENDENT OUTER MEMBRANE RECEPTOR"/>
    <property type="match status" value="1"/>
</dbReference>
<evidence type="ECO:0000256" key="5">
    <source>
        <dbReference type="ARBA" id="ARBA00022729"/>
    </source>
</evidence>
<keyword evidence="2 8" id="KW-0813">Transport</keyword>
<gene>
    <name evidence="10" type="ORF">OM075_11945</name>
</gene>
<name>A0AAE3SFE1_9BACT</name>
<evidence type="ECO:0000256" key="3">
    <source>
        <dbReference type="ARBA" id="ARBA00022452"/>
    </source>
</evidence>